<evidence type="ECO:0000313" key="2">
    <source>
        <dbReference type="EMBL" id="SEG04084.1"/>
    </source>
</evidence>
<dbReference type="Pfam" id="PF13482">
    <property type="entry name" value="RNase_H_2"/>
    <property type="match status" value="1"/>
</dbReference>
<dbReference type="AlphaFoldDB" id="A0A1H5WX75"/>
<gene>
    <name evidence="2" type="ORF">SAMN05216334_12213</name>
</gene>
<dbReference type="RefSeq" id="WP_258039420.1">
    <property type="nucleotide sequence ID" value="NZ_FNUX01000022.1"/>
</dbReference>
<organism evidence="2 3">
    <name type="scientific">Nitrosomonas ureae</name>
    <dbReference type="NCBI Taxonomy" id="44577"/>
    <lineage>
        <taxon>Bacteria</taxon>
        <taxon>Pseudomonadati</taxon>
        <taxon>Pseudomonadota</taxon>
        <taxon>Betaproteobacteria</taxon>
        <taxon>Nitrosomonadales</taxon>
        <taxon>Nitrosomonadaceae</taxon>
        <taxon>Nitrosomonas</taxon>
    </lineage>
</organism>
<dbReference type="InterPro" id="IPR038720">
    <property type="entry name" value="YprB_RNase_H-like_dom"/>
</dbReference>
<accession>A0A1H5WX75</accession>
<dbReference type="NCBIfam" id="TIGR03491">
    <property type="entry name" value="TM0106 family RecB-like putative nuclease"/>
    <property type="match status" value="1"/>
</dbReference>
<dbReference type="EMBL" id="FNUX01000022">
    <property type="protein sequence ID" value="SEG04084.1"/>
    <property type="molecule type" value="Genomic_DNA"/>
</dbReference>
<reference evidence="2 3" key="1">
    <citation type="submission" date="2016-10" db="EMBL/GenBank/DDBJ databases">
        <authorList>
            <person name="de Groot N.N."/>
        </authorList>
    </citation>
    <scope>NUCLEOTIDE SEQUENCE [LARGE SCALE GENOMIC DNA]</scope>
    <source>
        <strain evidence="2 3">Nm13</strain>
    </source>
</reference>
<dbReference type="InterPro" id="IPR011604">
    <property type="entry name" value="PDDEXK-like_dom_sf"/>
</dbReference>
<sequence>MDLAQCPSAKSDKIGGFILELLNSAMTTNQSTRILIKPSDAAAWISCSRRVWLDKHQPTAYEPDAFNQLLSDRGLAHEAAMLTKLKNQFPVAQATSIEHTQALIQQGAPVIYQGRLVDEHQGLVGYPDFLIRQESGQYQSADAKLSLSENKKAIQIQLGIYRRLLGNGLPAMVFLGDGRTALLGDEVELLVDEFITRMRALLELKQQPSVRYSHSKCRICPYEAHCRPEFEAREDISLLYGVHGKAADALTNAGISTISQLAASTIETVPDVPYLKGSKRKNRAILQAQSFLSGKVYPLDKAVLPEGTWIHFDIEDNPLTRNRERHVYLWGFLLPEYTKDNFDYVWTDDETSDYEGWSGFLQKVEAYRSLYPSIVLAHYSNHEKATIRKYAERYAMESHTTVTWLLGQNSPLFDIQNPVLNCLVLPLQGYGLKDICKHPDLVNFQWENKESGSQWSVVQFNRFLLETNSRERQKLKTEILGYNRDDVVATRNLELWLRSLFC</sequence>
<dbReference type="Proteomes" id="UP000236753">
    <property type="component" value="Unassembled WGS sequence"/>
</dbReference>
<name>A0A1H5WX75_9PROT</name>
<protein>
    <recommendedName>
        <fullName evidence="1">YprB ribonuclease H-like domain-containing protein</fullName>
    </recommendedName>
</protein>
<dbReference type="Gene3D" id="3.90.320.10">
    <property type="match status" value="1"/>
</dbReference>
<evidence type="ECO:0000313" key="3">
    <source>
        <dbReference type="Proteomes" id="UP000236753"/>
    </source>
</evidence>
<dbReference type="InterPro" id="IPR019993">
    <property type="entry name" value="RecB_nuclease_TM0106_put"/>
</dbReference>
<proteinExistence type="predicted"/>
<feature type="domain" description="YprB ribonuclease H-like" evidence="1">
    <location>
        <begin position="311"/>
        <end position="497"/>
    </location>
</feature>
<evidence type="ECO:0000259" key="1">
    <source>
        <dbReference type="Pfam" id="PF13482"/>
    </source>
</evidence>